<reference evidence="2" key="1">
    <citation type="submission" date="2020-05" db="EMBL/GenBank/DDBJ databases">
        <title>WGS assembly of Panicum virgatum.</title>
        <authorList>
            <person name="Lovell J.T."/>
            <person name="Jenkins J."/>
            <person name="Shu S."/>
            <person name="Juenger T.E."/>
            <person name="Schmutz J."/>
        </authorList>
    </citation>
    <scope>NUCLEOTIDE SEQUENCE</scope>
    <source>
        <strain evidence="2">AP13</strain>
    </source>
</reference>
<dbReference type="AlphaFoldDB" id="A0A8T0R0X1"/>
<feature type="non-terminal residue" evidence="2">
    <location>
        <position position="128"/>
    </location>
</feature>
<gene>
    <name evidence="2" type="ORF">PVAP13_6NG136503</name>
</gene>
<accession>A0A8T0R0X1</accession>
<keyword evidence="3" id="KW-1185">Reference proteome</keyword>
<dbReference type="EMBL" id="CM029048">
    <property type="protein sequence ID" value="KAG2578875.1"/>
    <property type="molecule type" value="Genomic_DNA"/>
</dbReference>
<comment type="caution">
    <text evidence="2">The sequence shown here is derived from an EMBL/GenBank/DDBJ whole genome shotgun (WGS) entry which is preliminary data.</text>
</comment>
<feature type="compositionally biased region" description="Basic and acidic residues" evidence="1">
    <location>
        <begin position="17"/>
        <end position="28"/>
    </location>
</feature>
<feature type="non-terminal residue" evidence="2">
    <location>
        <position position="1"/>
    </location>
</feature>
<evidence type="ECO:0000313" key="3">
    <source>
        <dbReference type="Proteomes" id="UP000823388"/>
    </source>
</evidence>
<feature type="region of interest" description="Disordered" evidence="1">
    <location>
        <begin position="1"/>
        <end position="128"/>
    </location>
</feature>
<feature type="compositionally biased region" description="Low complexity" evidence="1">
    <location>
        <begin position="64"/>
        <end position="78"/>
    </location>
</feature>
<evidence type="ECO:0000313" key="2">
    <source>
        <dbReference type="EMBL" id="KAG2578875.1"/>
    </source>
</evidence>
<protein>
    <submittedName>
        <fullName evidence="2">Uncharacterized protein</fullName>
    </submittedName>
</protein>
<evidence type="ECO:0000256" key="1">
    <source>
        <dbReference type="SAM" id="MobiDB-lite"/>
    </source>
</evidence>
<feature type="compositionally biased region" description="Polar residues" evidence="1">
    <location>
        <begin position="108"/>
        <end position="117"/>
    </location>
</feature>
<sequence length="128" mass="13688">CHRQGPNLYQFAEPEGEVLHRAGGDIPHRPRTPSPPPTAAHPTDALDPTASRGPHGSRSRRSPRGVPAWAPPQAWRRAIGPPTAGSRSRPAIKHATPTELRLLVHPTPTASRRSPTAPSRCAREAAAP</sequence>
<feature type="compositionally biased region" description="Low complexity" evidence="1">
    <location>
        <begin position="40"/>
        <end position="54"/>
    </location>
</feature>
<proteinExistence type="predicted"/>
<name>A0A8T0R0X1_PANVG</name>
<organism evidence="2 3">
    <name type="scientific">Panicum virgatum</name>
    <name type="common">Blackwell switchgrass</name>
    <dbReference type="NCBI Taxonomy" id="38727"/>
    <lineage>
        <taxon>Eukaryota</taxon>
        <taxon>Viridiplantae</taxon>
        <taxon>Streptophyta</taxon>
        <taxon>Embryophyta</taxon>
        <taxon>Tracheophyta</taxon>
        <taxon>Spermatophyta</taxon>
        <taxon>Magnoliopsida</taxon>
        <taxon>Liliopsida</taxon>
        <taxon>Poales</taxon>
        <taxon>Poaceae</taxon>
        <taxon>PACMAD clade</taxon>
        <taxon>Panicoideae</taxon>
        <taxon>Panicodae</taxon>
        <taxon>Paniceae</taxon>
        <taxon>Panicinae</taxon>
        <taxon>Panicum</taxon>
        <taxon>Panicum sect. Hiantes</taxon>
    </lineage>
</organism>
<dbReference type="Proteomes" id="UP000823388">
    <property type="component" value="Chromosome 6N"/>
</dbReference>